<name>W9G9Z8_9MICO</name>
<keyword evidence="3" id="KW-1185">Reference proteome</keyword>
<dbReference type="eggNOG" id="COG1278">
    <property type="taxonomic scope" value="Bacteria"/>
</dbReference>
<protein>
    <submittedName>
        <fullName evidence="2">Cold-shock protein</fullName>
    </submittedName>
</protein>
<dbReference type="Pfam" id="PF00313">
    <property type="entry name" value="CSD"/>
    <property type="match status" value="1"/>
</dbReference>
<proteinExistence type="predicted"/>
<dbReference type="AlphaFoldDB" id="W9G9Z8"/>
<gene>
    <name evidence="2" type="ORF">N865_21370</name>
</gene>
<dbReference type="SUPFAM" id="SSF50249">
    <property type="entry name" value="Nucleic acid-binding proteins"/>
    <property type="match status" value="1"/>
</dbReference>
<reference evidence="2 3" key="1">
    <citation type="submission" date="2013-08" db="EMBL/GenBank/DDBJ databases">
        <title>Intrasporangium oryzae NRRL B-24470.</title>
        <authorList>
            <person name="Liu H."/>
            <person name="Wang G."/>
        </authorList>
    </citation>
    <scope>NUCLEOTIDE SEQUENCE [LARGE SCALE GENOMIC DNA]</scope>
    <source>
        <strain evidence="2 3">NRRL B-24470</strain>
    </source>
</reference>
<dbReference type="InterPro" id="IPR002059">
    <property type="entry name" value="CSP_DNA-bd"/>
</dbReference>
<dbReference type="Proteomes" id="UP000019489">
    <property type="component" value="Unassembled WGS sequence"/>
</dbReference>
<dbReference type="OrthoDB" id="7477356at2"/>
<dbReference type="InterPro" id="IPR011129">
    <property type="entry name" value="CSD"/>
</dbReference>
<dbReference type="STRING" id="1386089.N865_21370"/>
<evidence type="ECO:0000313" key="3">
    <source>
        <dbReference type="Proteomes" id="UP000019489"/>
    </source>
</evidence>
<comment type="caution">
    <text evidence="2">The sequence shown here is derived from an EMBL/GenBank/DDBJ whole genome shotgun (WGS) entry which is preliminary data.</text>
</comment>
<organism evidence="2 3">
    <name type="scientific">Intrasporangium oryzae NRRL B-24470</name>
    <dbReference type="NCBI Taxonomy" id="1386089"/>
    <lineage>
        <taxon>Bacteria</taxon>
        <taxon>Bacillati</taxon>
        <taxon>Actinomycetota</taxon>
        <taxon>Actinomycetes</taxon>
        <taxon>Micrococcales</taxon>
        <taxon>Intrasporangiaceae</taxon>
        <taxon>Intrasporangium</taxon>
    </lineage>
</organism>
<sequence length="141" mass="15067">MPTGKVRFYDSDKGFGFITEDDGLDVFLHANALPAGVTTVKKGARVEFGIVEGRKGAQALAVKLLDPVQSVSANRRERDRKPAEEMVVIIEDLVQLLDGVSNGLRKGHYPDKKLASTVGRALRGLAAQLDGGPGPDEGKGR</sequence>
<evidence type="ECO:0000259" key="1">
    <source>
        <dbReference type="PROSITE" id="PS51857"/>
    </source>
</evidence>
<feature type="domain" description="CSD" evidence="1">
    <location>
        <begin position="1"/>
        <end position="64"/>
    </location>
</feature>
<accession>W9G9Z8</accession>
<dbReference type="EMBL" id="AWSA01000036">
    <property type="protein sequence ID" value="EWT00699.1"/>
    <property type="molecule type" value="Genomic_DNA"/>
</dbReference>
<dbReference type="CDD" id="cd04458">
    <property type="entry name" value="CSP_CDS"/>
    <property type="match status" value="1"/>
</dbReference>
<dbReference type="GO" id="GO:0003676">
    <property type="term" value="F:nucleic acid binding"/>
    <property type="evidence" value="ECO:0007669"/>
    <property type="project" value="InterPro"/>
</dbReference>
<evidence type="ECO:0000313" key="2">
    <source>
        <dbReference type="EMBL" id="EWT00699.1"/>
    </source>
</evidence>
<dbReference type="RefSeq" id="WP_034807749.1">
    <property type="nucleotide sequence ID" value="NZ_AWSA01000036.1"/>
</dbReference>
<dbReference type="SMART" id="SM00357">
    <property type="entry name" value="CSP"/>
    <property type="match status" value="1"/>
</dbReference>
<dbReference type="PATRIC" id="fig|1386089.3.peg.3060"/>
<dbReference type="Gene3D" id="2.40.50.140">
    <property type="entry name" value="Nucleic acid-binding proteins"/>
    <property type="match status" value="1"/>
</dbReference>
<dbReference type="PANTHER" id="PTHR11544">
    <property type="entry name" value="COLD SHOCK DOMAIN CONTAINING PROTEINS"/>
    <property type="match status" value="1"/>
</dbReference>
<dbReference type="PRINTS" id="PR00050">
    <property type="entry name" value="COLDSHOCK"/>
</dbReference>
<dbReference type="InterPro" id="IPR050181">
    <property type="entry name" value="Cold_shock_domain"/>
</dbReference>
<dbReference type="InterPro" id="IPR012340">
    <property type="entry name" value="NA-bd_OB-fold"/>
</dbReference>
<dbReference type="PROSITE" id="PS51857">
    <property type="entry name" value="CSD_2"/>
    <property type="match status" value="1"/>
</dbReference>